<dbReference type="FunFam" id="3.30.70.270:FF:000001">
    <property type="entry name" value="Diguanylate cyclase domain protein"/>
    <property type="match status" value="1"/>
</dbReference>
<dbReference type="InterPro" id="IPR000160">
    <property type="entry name" value="GGDEF_dom"/>
</dbReference>
<evidence type="ECO:0000256" key="2">
    <source>
        <dbReference type="ARBA" id="ARBA00004665"/>
    </source>
</evidence>
<dbReference type="SMART" id="SM00065">
    <property type="entry name" value="GAF"/>
    <property type="match status" value="2"/>
</dbReference>
<accession>K2JKT1</accession>
<protein>
    <recommendedName>
        <fullName evidence="3">diguanylate cyclase</fullName>
        <ecNumber evidence="3">2.7.7.65</ecNumber>
    </recommendedName>
</protein>
<dbReference type="Gene3D" id="3.30.70.270">
    <property type="match status" value="1"/>
</dbReference>
<dbReference type="CDD" id="cd01948">
    <property type="entry name" value="EAL"/>
    <property type="match status" value="1"/>
</dbReference>
<evidence type="ECO:0000259" key="6">
    <source>
        <dbReference type="PROSITE" id="PS50883"/>
    </source>
</evidence>
<dbReference type="SMART" id="SM00267">
    <property type="entry name" value="GGDEF"/>
    <property type="match status" value="1"/>
</dbReference>
<dbReference type="InterPro" id="IPR029016">
    <property type="entry name" value="GAF-like_dom_sf"/>
</dbReference>
<evidence type="ECO:0000256" key="5">
    <source>
        <dbReference type="SAM" id="Coils"/>
    </source>
</evidence>
<evidence type="ECO:0000256" key="3">
    <source>
        <dbReference type="ARBA" id="ARBA00012528"/>
    </source>
</evidence>
<dbReference type="Pfam" id="PF01590">
    <property type="entry name" value="GAF"/>
    <property type="match status" value="1"/>
</dbReference>
<comment type="pathway">
    <text evidence="2">Purine metabolism; 3',5'-cyclic di-GMP biosynthesis.</text>
</comment>
<keyword evidence="9" id="KW-1185">Reference proteome</keyword>
<evidence type="ECO:0000313" key="8">
    <source>
        <dbReference type="EMBL" id="EKE75928.1"/>
    </source>
</evidence>
<name>K2JKT1_9GAMM</name>
<dbReference type="GO" id="GO:0052621">
    <property type="term" value="F:diguanylate cyclase activity"/>
    <property type="evidence" value="ECO:0007669"/>
    <property type="project" value="UniProtKB-EC"/>
</dbReference>
<sequence>MEDTKPVVGAKAVLLDALFEISELSSEARDLASFFPAVHRIIGSLLPAENFYVALYHDLDDTIELVYLVDLADPNLNPAEVSSHDLHRGLTGYLLRSGDALLLSEDGFQALADEGEIANLGPNAVDWLGIPLKHDHKIIGAMVVQSYDPGTRYSEDDKALLTFAARQVVNTLERIRHRELLEQQIQERTQALQASNQLLRKEVQERKRAETFQSVMLHLSELANSDGEPQHFFSQVHQQVSRLIDARNFYIALLDQRQMLTFPYYVDQQQERAKDRRPGKGLTEYLMRSGKPVLVTKKIRDSLVAEGLLDPSGTHAVHWLGGPLVVDGQVVGALVVQSYDSNQRYRREDVELIQFVSRSVADALGRRRHREMLEEAKRQLEHKVAERTQALEELNKALRRQMQEKEALAERHRFDALHDALTGLANRAFFTSQLDRVLKSLTRYPNRRYVVAFIDLDRFKLINDSMGHLAGDQLLKQVSQRLKSCIRETDMVARLGGDEFVILFDCMQQNEDVDVATQRIVKAMHQPFEIQDQQVFSGCSVGVAHLTRRYRDASEVLRDADTAMYQAKSQGRGQVVCFDDTMRESLVSRFSLQNALRQAVEARQIFPAFQPIFSLPGKRLYGFELLARWPRNGGGELTPELFLDAAEETGIIVDIDTQMVSHACRQLGVWSHQLNEQPLFVSVNLSVRSLQHPAFIRHLIHEIRHHEVDPSQLMLEIRESALTHPSPLLDEVLHELCDLGVGLVLDHFGAGSATLGVLMQYNFRALKMSPHFLKQVTEHNKGQALLQSLTAVSRHLHIPVVAHGIETQAQFEAVRHLGFAFGQGEFLCQPLAPSQAELMLCA</sequence>
<dbReference type="eggNOG" id="COG5001">
    <property type="taxonomic scope" value="Bacteria"/>
</dbReference>
<dbReference type="InterPro" id="IPR029787">
    <property type="entry name" value="Nucleotide_cyclase"/>
</dbReference>
<evidence type="ECO:0000256" key="1">
    <source>
        <dbReference type="ARBA" id="ARBA00001946"/>
    </source>
</evidence>
<dbReference type="AlphaFoldDB" id="K2JKT1"/>
<comment type="catalytic activity">
    <reaction evidence="4">
        <text>2 GTP = 3',3'-c-di-GMP + 2 diphosphate</text>
        <dbReference type="Rhea" id="RHEA:24898"/>
        <dbReference type="ChEBI" id="CHEBI:33019"/>
        <dbReference type="ChEBI" id="CHEBI:37565"/>
        <dbReference type="ChEBI" id="CHEBI:58805"/>
        <dbReference type="EC" id="2.7.7.65"/>
    </reaction>
</comment>
<dbReference type="NCBIfam" id="TIGR00254">
    <property type="entry name" value="GGDEF"/>
    <property type="match status" value="1"/>
</dbReference>
<dbReference type="Gene3D" id="3.20.20.450">
    <property type="entry name" value="EAL domain"/>
    <property type="match status" value="1"/>
</dbReference>
<proteinExistence type="predicted"/>
<dbReference type="CDD" id="cd01949">
    <property type="entry name" value="GGDEF"/>
    <property type="match status" value="1"/>
</dbReference>
<dbReference type="SMART" id="SM00052">
    <property type="entry name" value="EAL"/>
    <property type="match status" value="1"/>
</dbReference>
<dbReference type="Pfam" id="PF00990">
    <property type="entry name" value="GGDEF"/>
    <property type="match status" value="1"/>
</dbReference>
<evidence type="ECO:0000256" key="4">
    <source>
        <dbReference type="ARBA" id="ARBA00034247"/>
    </source>
</evidence>
<reference evidence="8 9" key="1">
    <citation type="journal article" date="2012" name="J. Bacteriol.">
        <title>Genome Sequence of Gallaecimonas xiamenensis Type Strain 3-C-1.</title>
        <authorList>
            <person name="Lai Q."/>
            <person name="Wang L."/>
            <person name="Wang W."/>
            <person name="Shao Z."/>
        </authorList>
    </citation>
    <scope>NUCLEOTIDE SEQUENCE [LARGE SCALE GENOMIC DNA]</scope>
    <source>
        <strain evidence="8 9">3-C-1</strain>
    </source>
</reference>
<dbReference type="InterPro" id="IPR050706">
    <property type="entry name" value="Cyclic-di-GMP_PDE-like"/>
</dbReference>
<dbReference type="InterPro" id="IPR003018">
    <property type="entry name" value="GAF"/>
</dbReference>
<dbReference type="Gene3D" id="3.30.450.40">
    <property type="match status" value="2"/>
</dbReference>
<dbReference type="Pfam" id="PF00563">
    <property type="entry name" value="EAL"/>
    <property type="match status" value="1"/>
</dbReference>
<feature type="domain" description="GGDEF" evidence="7">
    <location>
        <begin position="447"/>
        <end position="580"/>
    </location>
</feature>
<dbReference type="PATRIC" id="fig|745411.4.peg.1134"/>
<dbReference type="PANTHER" id="PTHR33121">
    <property type="entry name" value="CYCLIC DI-GMP PHOSPHODIESTERASE PDEF"/>
    <property type="match status" value="1"/>
</dbReference>
<dbReference type="SUPFAM" id="SSF55781">
    <property type="entry name" value="GAF domain-like"/>
    <property type="match status" value="2"/>
</dbReference>
<dbReference type="SUPFAM" id="SSF55073">
    <property type="entry name" value="Nucleotide cyclase"/>
    <property type="match status" value="1"/>
</dbReference>
<evidence type="ECO:0000313" key="9">
    <source>
        <dbReference type="Proteomes" id="UP000006755"/>
    </source>
</evidence>
<dbReference type="Proteomes" id="UP000006755">
    <property type="component" value="Unassembled WGS sequence"/>
</dbReference>
<evidence type="ECO:0000259" key="7">
    <source>
        <dbReference type="PROSITE" id="PS50887"/>
    </source>
</evidence>
<comment type="caution">
    <text evidence="8">The sequence shown here is derived from an EMBL/GenBank/DDBJ whole genome shotgun (WGS) entry which is preliminary data.</text>
</comment>
<keyword evidence="5" id="KW-0175">Coiled coil</keyword>
<dbReference type="RefSeq" id="WP_008483512.1">
    <property type="nucleotide sequence ID" value="NZ_AMRI01000006.1"/>
</dbReference>
<dbReference type="EMBL" id="AMRI01000006">
    <property type="protein sequence ID" value="EKE75928.1"/>
    <property type="molecule type" value="Genomic_DNA"/>
</dbReference>
<organism evidence="8 9">
    <name type="scientific">Gallaecimonas xiamenensis 3-C-1</name>
    <dbReference type="NCBI Taxonomy" id="745411"/>
    <lineage>
        <taxon>Bacteria</taxon>
        <taxon>Pseudomonadati</taxon>
        <taxon>Pseudomonadota</taxon>
        <taxon>Gammaproteobacteria</taxon>
        <taxon>Enterobacterales</taxon>
        <taxon>Gallaecimonadaceae</taxon>
        <taxon>Gallaecimonas</taxon>
    </lineage>
</organism>
<comment type="cofactor">
    <cofactor evidence="1">
        <name>Mg(2+)</name>
        <dbReference type="ChEBI" id="CHEBI:18420"/>
    </cofactor>
</comment>
<gene>
    <name evidence="8" type="ORF">B3C1_05697</name>
</gene>
<feature type="domain" description="EAL" evidence="6">
    <location>
        <begin position="589"/>
        <end position="842"/>
    </location>
</feature>
<dbReference type="InterPro" id="IPR043128">
    <property type="entry name" value="Rev_trsase/Diguanyl_cyclase"/>
</dbReference>
<dbReference type="OrthoDB" id="9804951at2"/>
<dbReference type="PROSITE" id="PS50883">
    <property type="entry name" value="EAL"/>
    <property type="match status" value="1"/>
</dbReference>
<dbReference type="GO" id="GO:0071111">
    <property type="term" value="F:cyclic-guanylate-specific phosphodiesterase activity"/>
    <property type="evidence" value="ECO:0007669"/>
    <property type="project" value="InterPro"/>
</dbReference>
<dbReference type="PROSITE" id="PS50887">
    <property type="entry name" value="GGDEF"/>
    <property type="match status" value="1"/>
</dbReference>
<dbReference type="EC" id="2.7.7.65" evidence="3"/>
<dbReference type="InterPro" id="IPR001633">
    <property type="entry name" value="EAL_dom"/>
</dbReference>
<feature type="coiled-coil region" evidence="5">
    <location>
        <begin position="366"/>
        <end position="415"/>
    </location>
</feature>
<dbReference type="Pfam" id="PF13185">
    <property type="entry name" value="GAF_2"/>
    <property type="match status" value="1"/>
</dbReference>
<dbReference type="STRING" id="745411.B3C1_05697"/>
<dbReference type="PANTHER" id="PTHR33121:SF70">
    <property type="entry name" value="SIGNALING PROTEIN YKOW"/>
    <property type="match status" value="1"/>
</dbReference>
<dbReference type="InterPro" id="IPR035919">
    <property type="entry name" value="EAL_sf"/>
</dbReference>
<dbReference type="SUPFAM" id="SSF141868">
    <property type="entry name" value="EAL domain-like"/>
    <property type="match status" value="1"/>
</dbReference>